<organism evidence="1 2">
    <name type="scientific">Sporosarcina luteola</name>
    <dbReference type="NCBI Taxonomy" id="582850"/>
    <lineage>
        <taxon>Bacteria</taxon>
        <taxon>Bacillati</taxon>
        <taxon>Bacillota</taxon>
        <taxon>Bacilli</taxon>
        <taxon>Bacillales</taxon>
        <taxon>Caryophanaceae</taxon>
        <taxon>Sporosarcina</taxon>
    </lineage>
</organism>
<proteinExistence type="predicted"/>
<dbReference type="InterPro" id="IPR006521">
    <property type="entry name" value="Tail_protein_I"/>
</dbReference>
<dbReference type="OrthoDB" id="90759at2"/>
<dbReference type="Pfam" id="PF09684">
    <property type="entry name" value="Tail_P2_I"/>
    <property type="match status" value="1"/>
</dbReference>
<sequence>MINLSNSELHQLLPINLRDDEDIKAAAQAVDKSTHSIYSLADKLVFHSSSGIQDNEVLDALAVDLHVDFYDKNLPPELKQEIIDSSMLLHMVKGTAGAVEKALANVGLEGRVSEWFEYGGNPFFFRIEINESFKTEKDLNKIVDIVNSTKNRRSTLEEILIKRSLESNLYFGGIISTRNKIQIRPAAFKMPSIQQTKYYAGFISMRTRTIIKSEV</sequence>
<comment type="caution">
    <text evidence="1">The sequence shown here is derived from an EMBL/GenBank/DDBJ whole genome shotgun (WGS) entry which is preliminary data.</text>
</comment>
<dbReference type="EMBL" id="BJYL01000024">
    <property type="protein sequence ID" value="GEN83638.1"/>
    <property type="molecule type" value="Genomic_DNA"/>
</dbReference>
<keyword evidence="2" id="KW-1185">Reference proteome</keyword>
<dbReference type="AlphaFoldDB" id="A0A511Z872"/>
<gene>
    <name evidence="1" type="ORF">SLU01_19500</name>
</gene>
<reference evidence="1 2" key="1">
    <citation type="submission" date="2019-07" db="EMBL/GenBank/DDBJ databases">
        <title>Whole genome shotgun sequence of Sporosarcina luteola NBRC 105378.</title>
        <authorList>
            <person name="Hosoyama A."/>
            <person name="Uohara A."/>
            <person name="Ohji S."/>
            <person name="Ichikawa N."/>
        </authorList>
    </citation>
    <scope>NUCLEOTIDE SEQUENCE [LARGE SCALE GENOMIC DNA]</scope>
    <source>
        <strain evidence="1 2">NBRC 105378</strain>
    </source>
</reference>
<name>A0A511Z872_9BACL</name>
<protein>
    <recommendedName>
        <fullName evidence="3">Phage tail protein I</fullName>
    </recommendedName>
</protein>
<evidence type="ECO:0000313" key="1">
    <source>
        <dbReference type="EMBL" id="GEN83638.1"/>
    </source>
</evidence>
<dbReference type="NCBIfam" id="TIGR01634">
    <property type="entry name" value="tail_P2_I"/>
    <property type="match status" value="1"/>
</dbReference>
<evidence type="ECO:0000313" key="2">
    <source>
        <dbReference type="Proteomes" id="UP000321901"/>
    </source>
</evidence>
<dbReference type="Proteomes" id="UP000321901">
    <property type="component" value="Unassembled WGS sequence"/>
</dbReference>
<dbReference type="RefSeq" id="WP_147057735.1">
    <property type="nucleotide sequence ID" value="NZ_BJYL01000024.1"/>
</dbReference>
<accession>A0A511Z872</accession>
<evidence type="ECO:0008006" key="3">
    <source>
        <dbReference type="Google" id="ProtNLM"/>
    </source>
</evidence>